<comment type="subcellular location">
    <subcellularLocation>
        <location evidence="1">Membrane</location>
        <topology evidence="1">Multi-pass membrane protein</topology>
    </subcellularLocation>
</comment>
<dbReference type="GO" id="GO:0016020">
    <property type="term" value="C:membrane"/>
    <property type="evidence" value="ECO:0007669"/>
    <property type="project" value="UniProtKB-SubCell"/>
</dbReference>
<dbReference type="Pfam" id="PF14378">
    <property type="entry name" value="PAP2_3"/>
    <property type="match status" value="2"/>
</dbReference>
<evidence type="ECO:0000256" key="5">
    <source>
        <dbReference type="SAM" id="Phobius"/>
    </source>
</evidence>
<name>A0A2J6TM89_9HELO</name>
<feature type="transmembrane region" description="Helical" evidence="5">
    <location>
        <begin position="184"/>
        <end position="203"/>
    </location>
</feature>
<feature type="transmembrane region" description="Helical" evidence="5">
    <location>
        <begin position="238"/>
        <end position="256"/>
    </location>
</feature>
<reference evidence="7 8" key="1">
    <citation type="submission" date="2016-04" db="EMBL/GenBank/DDBJ databases">
        <title>A degradative enzymes factory behind the ericoid mycorrhizal symbiosis.</title>
        <authorList>
            <consortium name="DOE Joint Genome Institute"/>
            <person name="Martino E."/>
            <person name="Morin E."/>
            <person name="Grelet G."/>
            <person name="Kuo A."/>
            <person name="Kohler A."/>
            <person name="Daghino S."/>
            <person name="Barry K."/>
            <person name="Choi C."/>
            <person name="Cichocki N."/>
            <person name="Clum A."/>
            <person name="Copeland A."/>
            <person name="Hainaut M."/>
            <person name="Haridas S."/>
            <person name="Labutti K."/>
            <person name="Lindquist E."/>
            <person name="Lipzen A."/>
            <person name="Khouja H.-R."/>
            <person name="Murat C."/>
            <person name="Ohm R."/>
            <person name="Olson A."/>
            <person name="Spatafora J."/>
            <person name="Veneault-Fourrey C."/>
            <person name="Henrissat B."/>
            <person name="Grigoriev I."/>
            <person name="Martin F."/>
            <person name="Perotto S."/>
        </authorList>
    </citation>
    <scope>NUCLEOTIDE SEQUENCE [LARGE SCALE GENOMIC DNA]</scope>
    <source>
        <strain evidence="7 8">E</strain>
    </source>
</reference>
<dbReference type="AlphaFoldDB" id="A0A2J6TM89"/>
<feature type="transmembrane region" description="Helical" evidence="5">
    <location>
        <begin position="106"/>
        <end position="126"/>
    </location>
</feature>
<feature type="transmembrane region" description="Helical" evidence="5">
    <location>
        <begin position="360"/>
        <end position="381"/>
    </location>
</feature>
<keyword evidence="2 5" id="KW-0812">Transmembrane</keyword>
<dbReference type="GeneID" id="36582216"/>
<dbReference type="InterPro" id="IPR026841">
    <property type="entry name" value="Aur1/Ipt1"/>
</dbReference>
<dbReference type="InterPro" id="IPR052185">
    <property type="entry name" value="IPC_Synthase-Related"/>
</dbReference>
<evidence type="ECO:0000313" key="8">
    <source>
        <dbReference type="Proteomes" id="UP000235371"/>
    </source>
</evidence>
<gene>
    <name evidence="7" type="ORF">K444DRAFT_521561</name>
</gene>
<evidence type="ECO:0000313" key="7">
    <source>
        <dbReference type="EMBL" id="PMD64134.1"/>
    </source>
</evidence>
<feature type="domain" description="Inositolphosphotransferase Aur1/Ipt1" evidence="6">
    <location>
        <begin position="229"/>
        <end position="322"/>
    </location>
</feature>
<dbReference type="RefSeq" id="XP_024741038.1">
    <property type="nucleotide sequence ID" value="XM_024874136.1"/>
</dbReference>
<dbReference type="Proteomes" id="UP000235371">
    <property type="component" value="Unassembled WGS sequence"/>
</dbReference>
<evidence type="ECO:0000256" key="2">
    <source>
        <dbReference type="ARBA" id="ARBA00022692"/>
    </source>
</evidence>
<evidence type="ECO:0000259" key="6">
    <source>
        <dbReference type="Pfam" id="PF14378"/>
    </source>
</evidence>
<dbReference type="OrthoDB" id="2566866at2759"/>
<feature type="domain" description="Inositolphosphotransferase Aur1/Ipt1" evidence="6">
    <location>
        <begin position="356"/>
        <end position="399"/>
    </location>
</feature>
<evidence type="ECO:0000256" key="3">
    <source>
        <dbReference type="ARBA" id="ARBA00022989"/>
    </source>
</evidence>
<protein>
    <submittedName>
        <fullName evidence="7">Integral membrane protein</fullName>
    </submittedName>
</protein>
<dbReference type="PANTHER" id="PTHR31310">
    <property type="match status" value="1"/>
</dbReference>
<accession>A0A2J6TM89</accession>
<evidence type="ECO:0000256" key="4">
    <source>
        <dbReference type="ARBA" id="ARBA00023136"/>
    </source>
</evidence>
<keyword evidence="4 5" id="KW-0472">Membrane</keyword>
<dbReference type="PANTHER" id="PTHR31310:SF7">
    <property type="entry name" value="PA-PHOSPHATASE RELATED-FAMILY PROTEIN DDB_G0268928"/>
    <property type="match status" value="1"/>
</dbReference>
<sequence>MGGIGAVTEPLVVIALLVGGTWINRDFNPGRRRRPRDIRRVSDNARVHGETAALMEDDVESRSASPSLLGGQEPKWRTRTLEVWGMRKEAVTPNTRRFKGYFLSRLLERFPFLVECWYWALIYWVYQLGRAATAVWIVEGTIHAARNHALKVIAMEERLRIFWELDIQRFFMQDHFAMTWINRTYSFIHIPGSIAFLVWLFYYTNTRNRIDDSQNCKNRGEAKGSPAGPRLYESRRRTMAFCNLLAFIIFTVWPCMPPRLLTADTSQGKSGQLARSYGFVDTVHGPGGEGSIWTDNRFTNKFAAMPSLHFGYSLLTGLTIAAIPLNSAHPSTTQFVLPFFNQSHPKLAPKITMPSWRRMTCLLVGFLYPTIILVAIIATANHFILDAVAGSIVCGVAWWGNDVLLNLLALEDWFLWVVRIHKPETEVIDVEEEDQRGTWTKGVLRN</sequence>
<dbReference type="EMBL" id="KZ613772">
    <property type="protein sequence ID" value="PMD64134.1"/>
    <property type="molecule type" value="Genomic_DNA"/>
</dbReference>
<dbReference type="CDD" id="cd03386">
    <property type="entry name" value="PAP2_Aur1_like"/>
    <property type="match status" value="1"/>
</dbReference>
<keyword evidence="8" id="KW-1185">Reference proteome</keyword>
<evidence type="ECO:0000256" key="1">
    <source>
        <dbReference type="ARBA" id="ARBA00004141"/>
    </source>
</evidence>
<proteinExistence type="predicted"/>
<feature type="transmembrane region" description="Helical" evidence="5">
    <location>
        <begin position="387"/>
        <end position="410"/>
    </location>
</feature>
<feature type="transmembrane region" description="Helical" evidence="5">
    <location>
        <begin position="6"/>
        <end position="24"/>
    </location>
</feature>
<dbReference type="InParanoid" id="A0A2J6TM89"/>
<organism evidence="7 8">
    <name type="scientific">Hyaloscypha bicolor E</name>
    <dbReference type="NCBI Taxonomy" id="1095630"/>
    <lineage>
        <taxon>Eukaryota</taxon>
        <taxon>Fungi</taxon>
        <taxon>Dikarya</taxon>
        <taxon>Ascomycota</taxon>
        <taxon>Pezizomycotina</taxon>
        <taxon>Leotiomycetes</taxon>
        <taxon>Helotiales</taxon>
        <taxon>Hyaloscyphaceae</taxon>
        <taxon>Hyaloscypha</taxon>
        <taxon>Hyaloscypha bicolor</taxon>
    </lineage>
</organism>
<feature type="transmembrane region" description="Helical" evidence="5">
    <location>
        <begin position="303"/>
        <end position="325"/>
    </location>
</feature>
<keyword evidence="3 5" id="KW-1133">Transmembrane helix</keyword>